<reference evidence="6 7" key="1">
    <citation type="submission" date="2015-01" db="EMBL/GenBank/DDBJ databases">
        <title>Genome sequence of bacillus megaterium Q3.</title>
        <authorList>
            <person name="Wang Y."/>
            <person name="Luo K."/>
            <person name="Bai L."/>
            <person name="Luo F."/>
        </authorList>
    </citation>
    <scope>NUCLEOTIDE SEQUENCE [LARGE SCALE GENOMIC DNA]</scope>
    <source>
        <strain evidence="6 7">Q3</strain>
    </source>
</reference>
<dbReference type="PANTHER" id="PTHR43847:SF1">
    <property type="entry name" value="BLL3993 PROTEIN"/>
    <property type="match status" value="1"/>
</dbReference>
<proteinExistence type="predicted"/>
<dbReference type="GO" id="GO:0004671">
    <property type="term" value="F:protein C-terminal S-isoprenylcysteine carboxyl O-methyltransferase activity"/>
    <property type="evidence" value="ECO:0007669"/>
    <property type="project" value="InterPro"/>
</dbReference>
<dbReference type="InterPro" id="IPR007269">
    <property type="entry name" value="ICMT_MeTrfase"/>
</dbReference>
<feature type="transmembrane region" description="Helical" evidence="5">
    <location>
        <begin position="45"/>
        <end position="62"/>
    </location>
</feature>
<dbReference type="AlphaFoldDB" id="A0A806TEI0"/>
<evidence type="ECO:0000256" key="2">
    <source>
        <dbReference type="ARBA" id="ARBA00022692"/>
    </source>
</evidence>
<organism evidence="6 7">
    <name type="scientific">Priestia megaterium Q3</name>
    <dbReference type="NCBI Taxonomy" id="1452722"/>
    <lineage>
        <taxon>Bacteria</taxon>
        <taxon>Bacillati</taxon>
        <taxon>Bacillota</taxon>
        <taxon>Bacilli</taxon>
        <taxon>Bacillales</taxon>
        <taxon>Bacillaceae</taxon>
        <taxon>Priestia</taxon>
    </lineage>
</organism>
<keyword evidence="3 5" id="KW-1133">Transmembrane helix</keyword>
<comment type="subcellular location">
    <subcellularLocation>
        <location evidence="1">Membrane</location>
        <topology evidence="1">Multi-pass membrane protein</topology>
    </subcellularLocation>
</comment>
<keyword evidence="2 5" id="KW-0812">Transmembrane</keyword>
<evidence type="ECO:0000313" key="7">
    <source>
        <dbReference type="Proteomes" id="UP000036410"/>
    </source>
</evidence>
<accession>A0A806TEI0</accession>
<dbReference type="EMBL" id="CP010586">
    <property type="protein sequence ID" value="AKP76440.1"/>
    <property type="molecule type" value="Genomic_DNA"/>
</dbReference>
<sequence>MFFYSFFVFIILQRLCELVIAKRNEAWMKKQGAYEAGQSHYKWMVSMHAAFFAALFTEVYVLSGGMYHFSFLLFSFFVLVQLARVWAISSLGKYWNTKIIVLPNAKVVLRGPYRFMKHPNYIVVAAELVLVPLMFQAYWTLAIFSVFNLCILAVRIPLEEQALTNETNYGEVMQNTGRFFPAKKSQN</sequence>
<keyword evidence="4 5" id="KW-0472">Membrane</keyword>
<evidence type="ECO:0000256" key="4">
    <source>
        <dbReference type="ARBA" id="ARBA00023136"/>
    </source>
</evidence>
<evidence type="ECO:0000256" key="5">
    <source>
        <dbReference type="SAM" id="Phobius"/>
    </source>
</evidence>
<evidence type="ECO:0008006" key="8">
    <source>
        <dbReference type="Google" id="ProtNLM"/>
    </source>
</evidence>
<feature type="transmembrane region" description="Helical" evidence="5">
    <location>
        <begin position="69"/>
        <end position="88"/>
    </location>
</feature>
<dbReference type="PANTHER" id="PTHR43847">
    <property type="entry name" value="BLL3993 PROTEIN"/>
    <property type="match status" value="1"/>
</dbReference>
<dbReference type="GO" id="GO:0016020">
    <property type="term" value="C:membrane"/>
    <property type="evidence" value="ECO:0007669"/>
    <property type="project" value="UniProtKB-SubCell"/>
</dbReference>
<evidence type="ECO:0000313" key="6">
    <source>
        <dbReference type="EMBL" id="AKP76440.1"/>
    </source>
</evidence>
<name>A0A806TEI0_PRIMG</name>
<dbReference type="RefSeq" id="WP_033578450.1">
    <property type="nucleotide sequence ID" value="NZ_CP010586.1"/>
</dbReference>
<evidence type="ECO:0000256" key="1">
    <source>
        <dbReference type="ARBA" id="ARBA00004141"/>
    </source>
</evidence>
<dbReference type="Pfam" id="PF04140">
    <property type="entry name" value="ICMT"/>
    <property type="match status" value="1"/>
</dbReference>
<gene>
    <name evidence="6" type="ORF">AS52_01475</name>
</gene>
<evidence type="ECO:0000256" key="3">
    <source>
        <dbReference type="ARBA" id="ARBA00022989"/>
    </source>
</evidence>
<dbReference type="Proteomes" id="UP000036410">
    <property type="component" value="Chromosome"/>
</dbReference>
<dbReference type="Gene3D" id="1.20.120.1630">
    <property type="match status" value="1"/>
</dbReference>
<protein>
    <recommendedName>
        <fullName evidence="8">Isoprenylcysteine carboxyl methyltransferase</fullName>
    </recommendedName>
</protein>
<dbReference type="InterPro" id="IPR052527">
    <property type="entry name" value="Metal_cation-efflux_comp"/>
</dbReference>